<gene>
    <name evidence="2" type="ORF">CAL25_11925</name>
</gene>
<evidence type="ECO:0000313" key="3">
    <source>
        <dbReference type="Proteomes" id="UP000216913"/>
    </source>
</evidence>
<dbReference type="Gene3D" id="1.20.1050.10">
    <property type="match status" value="1"/>
</dbReference>
<proteinExistence type="predicted"/>
<feature type="domain" description="GST N-terminal" evidence="1">
    <location>
        <begin position="31"/>
        <end position="91"/>
    </location>
</feature>
<dbReference type="RefSeq" id="WP_094800143.1">
    <property type="nucleotide sequence ID" value="NZ_NEVP01000006.1"/>
</dbReference>
<reference evidence="2 3" key="1">
    <citation type="submission" date="2017-05" db="EMBL/GenBank/DDBJ databases">
        <title>Complete and WGS of Bordetella genogroups.</title>
        <authorList>
            <person name="Spilker T."/>
            <person name="LiPuma J."/>
        </authorList>
    </citation>
    <scope>NUCLEOTIDE SEQUENCE [LARGE SCALE GENOMIC DNA]</scope>
    <source>
        <strain evidence="2 3">AU10456</strain>
    </source>
</reference>
<dbReference type="EMBL" id="NEVP01000006">
    <property type="protein sequence ID" value="OZI52183.1"/>
    <property type="molecule type" value="Genomic_DNA"/>
</dbReference>
<name>A0A261TU69_9BORD</name>
<organism evidence="2 3">
    <name type="scientific">Bordetella genomosp. 5</name>
    <dbReference type="NCBI Taxonomy" id="1395608"/>
    <lineage>
        <taxon>Bacteria</taxon>
        <taxon>Pseudomonadati</taxon>
        <taxon>Pseudomonadota</taxon>
        <taxon>Betaproteobacteria</taxon>
        <taxon>Burkholderiales</taxon>
        <taxon>Alcaligenaceae</taxon>
        <taxon>Bordetella</taxon>
    </lineage>
</organism>
<evidence type="ECO:0000259" key="1">
    <source>
        <dbReference type="Pfam" id="PF13409"/>
    </source>
</evidence>
<accession>A0A261TU69</accession>
<dbReference type="Pfam" id="PF13409">
    <property type="entry name" value="GST_N_2"/>
    <property type="match status" value="1"/>
</dbReference>
<dbReference type="InterPro" id="IPR036282">
    <property type="entry name" value="Glutathione-S-Trfase_C_sf"/>
</dbReference>
<evidence type="ECO:0000313" key="2">
    <source>
        <dbReference type="EMBL" id="OZI52183.1"/>
    </source>
</evidence>
<dbReference type="InterPro" id="IPR036249">
    <property type="entry name" value="Thioredoxin-like_sf"/>
</dbReference>
<dbReference type="SUPFAM" id="SSF52833">
    <property type="entry name" value="Thioredoxin-like"/>
    <property type="match status" value="1"/>
</dbReference>
<comment type="caution">
    <text evidence="2">The sequence shown here is derived from an EMBL/GenBank/DDBJ whole genome shotgun (WGS) entry which is preliminary data.</text>
</comment>
<dbReference type="Gene3D" id="3.40.30.10">
    <property type="entry name" value="Glutaredoxin"/>
    <property type="match status" value="1"/>
</dbReference>
<dbReference type="InterPro" id="IPR004045">
    <property type="entry name" value="Glutathione_S-Trfase_N"/>
</dbReference>
<dbReference type="SUPFAM" id="SSF47616">
    <property type="entry name" value="GST C-terminal domain-like"/>
    <property type="match status" value="1"/>
</dbReference>
<dbReference type="OrthoDB" id="5508354at2"/>
<dbReference type="AlphaFoldDB" id="A0A261TU69"/>
<sequence>MPATRETAPQGAAGPGSFELIGSRGCGSAIVEAALRLTGLPFHLTDLPYLKPGPGRDRLLRLNVSGQVPTLVLPDGGIMTESAAMILHLHDLAPHAGLVPPAGTPERWRFWNLLERLIGSVYPTFTYGDDPAKWAGPGAAAELMRVKVHDRRAELWQEIEREIGAPHALGAHFSALDLYVAVMTRWRPGQDWFRRSCPRLAAVAETAALEPHLATVLDRHFDPPLE</sequence>
<dbReference type="Proteomes" id="UP000216913">
    <property type="component" value="Unassembled WGS sequence"/>
</dbReference>
<protein>
    <submittedName>
        <fullName evidence="2">Glutathione S-transferase</fullName>
    </submittedName>
</protein>
<dbReference type="CDD" id="cd03057">
    <property type="entry name" value="GST_N_Beta"/>
    <property type="match status" value="1"/>
</dbReference>
<keyword evidence="3" id="KW-1185">Reference proteome</keyword>
<dbReference type="GO" id="GO:0016740">
    <property type="term" value="F:transferase activity"/>
    <property type="evidence" value="ECO:0007669"/>
    <property type="project" value="UniProtKB-KW"/>
</dbReference>
<keyword evidence="2" id="KW-0808">Transferase</keyword>